<name>A0AAU4JZJ8_9NOCA</name>
<keyword evidence="7" id="KW-1185">Reference proteome</keyword>
<sequence>MARQDRKIRERAEREARIIECAADIAEREGWAAVTTRRLADEIEYSPPVLYGHFPSGRAGIVDAVAVRGFAQMAQMLAAEPDAGLDRRRGVIERYLEFAATNPATYTAMFSMPILAEFATTTTPPELLDAFATIADVVGDGPSRDARAEVLWSALHGLATLARDGRLPSDTRDARVDALVSMLG</sequence>
<dbReference type="GO" id="GO:0003700">
    <property type="term" value="F:DNA-binding transcription factor activity"/>
    <property type="evidence" value="ECO:0007669"/>
    <property type="project" value="TreeGrafter"/>
</dbReference>
<evidence type="ECO:0000256" key="1">
    <source>
        <dbReference type="ARBA" id="ARBA00023015"/>
    </source>
</evidence>
<dbReference type="Proteomes" id="UP001432128">
    <property type="component" value="Chromosome"/>
</dbReference>
<keyword evidence="2" id="KW-0238">DNA-binding</keyword>
<reference evidence="6 7" key="1">
    <citation type="submission" date="2022-10" db="EMBL/GenBank/DDBJ databases">
        <title>The complete genomes of actinobacterial strains from the NBC collection.</title>
        <authorList>
            <person name="Joergensen T.S."/>
            <person name="Alvarez Arevalo M."/>
            <person name="Sterndorff E.B."/>
            <person name="Faurdal D."/>
            <person name="Vuksanovic O."/>
            <person name="Mourched A.-S."/>
            <person name="Charusanti P."/>
            <person name="Shaw S."/>
            <person name="Blin K."/>
            <person name="Weber T."/>
        </authorList>
    </citation>
    <scope>NUCLEOTIDE SEQUENCE [LARGE SCALE GENOMIC DNA]</scope>
    <source>
        <strain evidence="6 7">NBC_00319</strain>
    </source>
</reference>
<organism evidence="6 7">
    <name type="scientific">Williamsia herbipolensis</name>
    <dbReference type="NCBI Taxonomy" id="1603258"/>
    <lineage>
        <taxon>Bacteria</taxon>
        <taxon>Bacillati</taxon>
        <taxon>Actinomycetota</taxon>
        <taxon>Actinomycetes</taxon>
        <taxon>Mycobacteriales</taxon>
        <taxon>Nocardiaceae</taxon>
        <taxon>Williamsia</taxon>
    </lineage>
</organism>
<dbReference type="AlphaFoldDB" id="A0AAU4JZJ8"/>
<dbReference type="PANTHER" id="PTHR30055:SF234">
    <property type="entry name" value="HTH-TYPE TRANSCRIPTIONAL REGULATOR BETI"/>
    <property type="match status" value="1"/>
</dbReference>
<dbReference type="SUPFAM" id="SSF48498">
    <property type="entry name" value="Tetracyclin repressor-like, C-terminal domain"/>
    <property type="match status" value="1"/>
</dbReference>
<evidence type="ECO:0000259" key="4">
    <source>
        <dbReference type="Pfam" id="PF00440"/>
    </source>
</evidence>
<proteinExistence type="predicted"/>
<evidence type="ECO:0000256" key="3">
    <source>
        <dbReference type="ARBA" id="ARBA00023163"/>
    </source>
</evidence>
<dbReference type="InterPro" id="IPR025996">
    <property type="entry name" value="MT1864/Rv1816-like_C"/>
</dbReference>
<dbReference type="EMBL" id="CP108021">
    <property type="protein sequence ID" value="WUM19192.1"/>
    <property type="molecule type" value="Genomic_DNA"/>
</dbReference>
<dbReference type="PANTHER" id="PTHR30055">
    <property type="entry name" value="HTH-TYPE TRANSCRIPTIONAL REGULATOR RUTR"/>
    <property type="match status" value="1"/>
</dbReference>
<dbReference type="InterPro" id="IPR036271">
    <property type="entry name" value="Tet_transcr_reg_TetR-rel_C_sf"/>
</dbReference>
<dbReference type="RefSeq" id="WP_328856736.1">
    <property type="nucleotide sequence ID" value="NZ_CP108021.1"/>
</dbReference>
<evidence type="ECO:0000313" key="7">
    <source>
        <dbReference type="Proteomes" id="UP001432128"/>
    </source>
</evidence>
<gene>
    <name evidence="6" type="ORF">OG579_15945</name>
</gene>
<dbReference type="Gene3D" id="1.10.357.10">
    <property type="entry name" value="Tetracycline Repressor, domain 2"/>
    <property type="match status" value="1"/>
</dbReference>
<dbReference type="Pfam" id="PF00440">
    <property type="entry name" value="TetR_N"/>
    <property type="match status" value="1"/>
</dbReference>
<evidence type="ECO:0000313" key="6">
    <source>
        <dbReference type="EMBL" id="WUM19192.1"/>
    </source>
</evidence>
<dbReference type="InterPro" id="IPR009057">
    <property type="entry name" value="Homeodomain-like_sf"/>
</dbReference>
<feature type="domain" description="HTH-type transcriptional regulator MT1864/Rv1816-like C-terminal" evidence="5">
    <location>
        <begin position="91"/>
        <end position="182"/>
    </location>
</feature>
<keyword evidence="1" id="KW-0805">Transcription regulation</keyword>
<dbReference type="GO" id="GO:0000976">
    <property type="term" value="F:transcription cis-regulatory region binding"/>
    <property type="evidence" value="ECO:0007669"/>
    <property type="project" value="TreeGrafter"/>
</dbReference>
<dbReference type="SUPFAM" id="SSF46689">
    <property type="entry name" value="Homeodomain-like"/>
    <property type="match status" value="1"/>
</dbReference>
<dbReference type="Pfam" id="PF13305">
    <property type="entry name" value="TetR_C_33"/>
    <property type="match status" value="1"/>
</dbReference>
<dbReference type="InterPro" id="IPR001647">
    <property type="entry name" value="HTH_TetR"/>
</dbReference>
<feature type="domain" description="HTH tetR-type" evidence="4">
    <location>
        <begin position="18"/>
        <end position="56"/>
    </location>
</feature>
<dbReference type="KEGG" id="whr:OG579_15945"/>
<keyword evidence="3" id="KW-0804">Transcription</keyword>
<evidence type="ECO:0000256" key="2">
    <source>
        <dbReference type="ARBA" id="ARBA00023125"/>
    </source>
</evidence>
<dbReference type="InterPro" id="IPR050109">
    <property type="entry name" value="HTH-type_TetR-like_transc_reg"/>
</dbReference>
<protein>
    <submittedName>
        <fullName evidence="6">TetR/AcrR family transcriptional regulator</fullName>
    </submittedName>
</protein>
<evidence type="ECO:0000259" key="5">
    <source>
        <dbReference type="Pfam" id="PF13305"/>
    </source>
</evidence>
<accession>A0AAU4JZJ8</accession>